<reference evidence="6" key="1">
    <citation type="journal article" date="2013" name="New Phytol.">
        <title>Comparative genomic and transcriptomic analyses reveal the hemibiotrophic stage shift of Colletotrichum fungi.</title>
        <authorList>
            <person name="Gan P."/>
            <person name="Ikeda K."/>
            <person name="Irieda H."/>
            <person name="Narusaka M."/>
            <person name="O'Connell R.J."/>
            <person name="Narusaka Y."/>
            <person name="Takano Y."/>
            <person name="Kubo Y."/>
            <person name="Shirasu K."/>
        </authorList>
    </citation>
    <scope>NUCLEOTIDE SEQUENCE [LARGE SCALE GENOMIC DNA]</scope>
    <source>
        <strain evidence="6">104-T / ATCC 96160 / CBS 514.97 / LARS 414 / MAFF 240422</strain>
    </source>
</reference>
<dbReference type="Pfam" id="PF00410">
    <property type="entry name" value="Ribosomal_S8"/>
    <property type="match status" value="1"/>
</dbReference>
<dbReference type="InterPro" id="IPR035987">
    <property type="entry name" value="Ribosomal_uS8_sf"/>
</dbReference>
<evidence type="ECO:0000313" key="5">
    <source>
        <dbReference type="EMBL" id="TDZ17941.1"/>
    </source>
</evidence>
<feature type="region of interest" description="Disordered" evidence="4">
    <location>
        <begin position="1"/>
        <end position="25"/>
    </location>
</feature>
<keyword evidence="6" id="KW-1185">Reference proteome</keyword>
<evidence type="ECO:0000256" key="2">
    <source>
        <dbReference type="ARBA" id="ARBA00022980"/>
    </source>
</evidence>
<comment type="caution">
    <text evidence="5">The sequence shown here is derived from an EMBL/GenBank/DDBJ whole genome shotgun (WGS) entry which is preliminary data.</text>
</comment>
<dbReference type="GO" id="GO:1990904">
    <property type="term" value="C:ribonucleoprotein complex"/>
    <property type="evidence" value="ECO:0007669"/>
    <property type="project" value="UniProtKB-KW"/>
</dbReference>
<dbReference type="GO" id="GO:0005840">
    <property type="term" value="C:ribosome"/>
    <property type="evidence" value="ECO:0007669"/>
    <property type="project" value="UniProtKB-KW"/>
</dbReference>
<reference evidence="6" key="2">
    <citation type="journal article" date="2019" name="Mol. Plant Microbe Interact.">
        <title>Genome sequence resources for four phytopathogenic fungi from the Colletotrichum orbiculare species complex.</title>
        <authorList>
            <person name="Gan P."/>
            <person name="Tsushima A."/>
            <person name="Narusaka M."/>
            <person name="Narusaka Y."/>
            <person name="Takano Y."/>
            <person name="Kubo Y."/>
            <person name="Shirasu K."/>
        </authorList>
    </citation>
    <scope>GENOME REANNOTATION</scope>
    <source>
        <strain evidence="6">104-T / ATCC 96160 / CBS 514.97 / LARS 414 / MAFF 240422</strain>
    </source>
</reference>
<dbReference type="SUPFAM" id="SSF56047">
    <property type="entry name" value="Ribosomal protein S8"/>
    <property type="match status" value="1"/>
</dbReference>
<evidence type="ECO:0000256" key="1">
    <source>
        <dbReference type="ARBA" id="ARBA00006471"/>
    </source>
</evidence>
<dbReference type="Proteomes" id="UP000014480">
    <property type="component" value="Unassembled WGS sequence"/>
</dbReference>
<evidence type="ECO:0000256" key="4">
    <source>
        <dbReference type="SAM" id="MobiDB-lite"/>
    </source>
</evidence>
<dbReference type="FunFam" id="3.30.1370.30:FF:000006">
    <property type="entry name" value="40S ribosomal protein S8"/>
    <property type="match status" value="1"/>
</dbReference>
<dbReference type="AlphaFoldDB" id="A0A484FJT2"/>
<feature type="compositionally biased region" description="Polar residues" evidence="4">
    <location>
        <begin position="1"/>
        <end position="12"/>
    </location>
</feature>
<comment type="similarity">
    <text evidence="1">Belongs to the universal ribosomal protein uS8 family.</text>
</comment>
<protein>
    <submittedName>
        <fullName evidence="5">37S ribosomal protein S8</fullName>
    </submittedName>
</protein>
<dbReference type="GO" id="GO:0006412">
    <property type="term" value="P:translation"/>
    <property type="evidence" value="ECO:0007669"/>
    <property type="project" value="InterPro"/>
</dbReference>
<accession>A0A484FJT2</accession>
<keyword evidence="3" id="KW-0687">Ribonucleoprotein</keyword>
<proteinExistence type="inferred from homology"/>
<organism evidence="5 6">
    <name type="scientific">Colletotrichum orbiculare (strain 104-T / ATCC 96160 / CBS 514.97 / LARS 414 / MAFF 240422)</name>
    <name type="common">Cucumber anthracnose fungus</name>
    <name type="synonym">Colletotrichum lagenarium</name>
    <dbReference type="NCBI Taxonomy" id="1213857"/>
    <lineage>
        <taxon>Eukaryota</taxon>
        <taxon>Fungi</taxon>
        <taxon>Dikarya</taxon>
        <taxon>Ascomycota</taxon>
        <taxon>Pezizomycotina</taxon>
        <taxon>Sordariomycetes</taxon>
        <taxon>Hypocreomycetidae</taxon>
        <taxon>Glomerellales</taxon>
        <taxon>Glomerellaceae</taxon>
        <taxon>Colletotrichum</taxon>
        <taxon>Colletotrichum orbiculare species complex</taxon>
    </lineage>
</organism>
<dbReference type="STRING" id="1213857.A0A484FJT2"/>
<keyword evidence="2 5" id="KW-0689">Ribosomal protein</keyword>
<sequence>MRAQRLATTTCRPSAKSRGHTLTPLRTERYPSFELTRKPQMGLTNVIHMCSHLQNASRARLGMTSIVNTKHNFNLAQALHRTGFISSIYRGGSTPPDTEEMNQPPEPITSANVATRRLWLGLKYWNNEPVLNGLTMVTKPKRPINVTVQDLERIVRGFPSKNGLVKGLVLGECLYVSTDRGVLEAREALSRKVGGMVLCRAR</sequence>
<dbReference type="EMBL" id="AMCV02000026">
    <property type="protein sequence ID" value="TDZ17941.1"/>
    <property type="molecule type" value="Genomic_DNA"/>
</dbReference>
<evidence type="ECO:0000256" key="3">
    <source>
        <dbReference type="ARBA" id="ARBA00023274"/>
    </source>
</evidence>
<gene>
    <name evidence="5" type="ORF">Cob_v009137</name>
</gene>
<dbReference type="Gene3D" id="3.30.1490.10">
    <property type="match status" value="1"/>
</dbReference>
<dbReference type="Gene3D" id="3.30.1370.30">
    <property type="match status" value="1"/>
</dbReference>
<dbReference type="OrthoDB" id="409928at2759"/>
<dbReference type="InterPro" id="IPR000630">
    <property type="entry name" value="Ribosomal_uS8"/>
</dbReference>
<dbReference type="PANTHER" id="PTHR11758">
    <property type="entry name" value="40S RIBOSOMAL PROTEIN S15A"/>
    <property type="match status" value="1"/>
</dbReference>
<name>A0A484FJT2_COLOR</name>
<dbReference type="GO" id="GO:0003735">
    <property type="term" value="F:structural constituent of ribosome"/>
    <property type="evidence" value="ECO:0007669"/>
    <property type="project" value="InterPro"/>
</dbReference>
<evidence type="ECO:0000313" key="6">
    <source>
        <dbReference type="Proteomes" id="UP000014480"/>
    </source>
</evidence>